<reference evidence="1 2" key="1">
    <citation type="submission" date="2019-03" db="EMBL/GenBank/DDBJ databases">
        <title>Deep-cultivation of Planctomycetes and their phenomic and genomic characterization uncovers novel biology.</title>
        <authorList>
            <person name="Wiegand S."/>
            <person name="Jogler M."/>
            <person name="Boedeker C."/>
            <person name="Pinto D."/>
            <person name="Vollmers J."/>
            <person name="Rivas-Marin E."/>
            <person name="Kohn T."/>
            <person name="Peeters S.H."/>
            <person name="Heuer A."/>
            <person name="Rast P."/>
            <person name="Oberbeckmann S."/>
            <person name="Bunk B."/>
            <person name="Jeske O."/>
            <person name="Meyerdierks A."/>
            <person name="Storesund J.E."/>
            <person name="Kallscheuer N."/>
            <person name="Luecker S."/>
            <person name="Lage O.M."/>
            <person name="Pohl T."/>
            <person name="Merkel B.J."/>
            <person name="Hornburger P."/>
            <person name="Mueller R.-W."/>
            <person name="Bruemmer F."/>
            <person name="Labrenz M."/>
            <person name="Spormann A.M."/>
            <person name="Op den Camp H."/>
            <person name="Overmann J."/>
            <person name="Amann R."/>
            <person name="Jetten M.S.M."/>
            <person name="Mascher T."/>
            <person name="Medema M.H."/>
            <person name="Devos D.P."/>
            <person name="Kaster A.-K."/>
            <person name="Ovreas L."/>
            <person name="Rohde M."/>
            <person name="Galperin M.Y."/>
            <person name="Jogler C."/>
        </authorList>
    </citation>
    <scope>NUCLEOTIDE SEQUENCE [LARGE SCALE GENOMIC DNA]</scope>
    <source>
        <strain evidence="1 2">Enr13</strain>
    </source>
</reference>
<sequence>MTADVFCEFLVPFERLTVLRDRVRAVLERLPTPVVEDFLQDERFRVTLENFVPGQGWSLWMAMPGPNRSGSRVVVLRRRLNDCDEDFAHYVIAHEFAHAHLHNGGWGDHTDPEQAADALADSWGFPKVTRSPQD</sequence>
<dbReference type="Proteomes" id="UP000319004">
    <property type="component" value="Chromosome"/>
</dbReference>
<dbReference type="AlphaFoldDB" id="A0A518HW43"/>
<protein>
    <recommendedName>
        <fullName evidence="3">SprT-like family protein</fullName>
    </recommendedName>
</protein>
<accession>A0A518HW43</accession>
<dbReference type="OrthoDB" id="280558at2"/>
<gene>
    <name evidence="1" type="ORF">Enr13x_48670</name>
</gene>
<evidence type="ECO:0008006" key="3">
    <source>
        <dbReference type="Google" id="ProtNLM"/>
    </source>
</evidence>
<organism evidence="1 2">
    <name type="scientific">Stieleria neptunia</name>
    <dbReference type="NCBI Taxonomy" id="2527979"/>
    <lineage>
        <taxon>Bacteria</taxon>
        <taxon>Pseudomonadati</taxon>
        <taxon>Planctomycetota</taxon>
        <taxon>Planctomycetia</taxon>
        <taxon>Pirellulales</taxon>
        <taxon>Pirellulaceae</taxon>
        <taxon>Stieleria</taxon>
    </lineage>
</organism>
<dbReference type="KEGG" id="snep:Enr13x_48670"/>
<dbReference type="EMBL" id="CP037423">
    <property type="protein sequence ID" value="QDV44994.1"/>
    <property type="molecule type" value="Genomic_DNA"/>
</dbReference>
<dbReference type="RefSeq" id="WP_145389227.1">
    <property type="nucleotide sequence ID" value="NZ_CP037423.1"/>
</dbReference>
<keyword evidence="2" id="KW-1185">Reference proteome</keyword>
<proteinExistence type="predicted"/>
<evidence type="ECO:0000313" key="2">
    <source>
        <dbReference type="Proteomes" id="UP000319004"/>
    </source>
</evidence>
<name>A0A518HW43_9BACT</name>
<evidence type="ECO:0000313" key="1">
    <source>
        <dbReference type="EMBL" id="QDV44994.1"/>
    </source>
</evidence>